<evidence type="ECO:0000256" key="5">
    <source>
        <dbReference type="ARBA" id="ARBA00023237"/>
    </source>
</evidence>
<organism evidence="9 10">
    <name type="scientific">Bacteroides stercorirosoris</name>
    <dbReference type="NCBI Taxonomy" id="871324"/>
    <lineage>
        <taxon>Bacteria</taxon>
        <taxon>Pseudomonadati</taxon>
        <taxon>Bacteroidota</taxon>
        <taxon>Bacteroidia</taxon>
        <taxon>Bacteroidales</taxon>
        <taxon>Bacteroidaceae</taxon>
        <taxon>Bacteroides</taxon>
    </lineage>
</organism>
<proteinExistence type="inferred from homology"/>
<keyword evidence="4" id="KW-0472">Membrane</keyword>
<dbReference type="Gene3D" id="1.25.40.390">
    <property type="match status" value="1"/>
</dbReference>
<feature type="domain" description="RagB/SusD" evidence="7">
    <location>
        <begin position="257"/>
        <end position="596"/>
    </location>
</feature>
<dbReference type="InterPro" id="IPR033985">
    <property type="entry name" value="SusD-like_N"/>
</dbReference>
<evidence type="ECO:0000259" key="8">
    <source>
        <dbReference type="Pfam" id="PF14322"/>
    </source>
</evidence>
<sequence>MKKILIIFCVIASLTSCKNDLLDTYPYDKVGSENMWTTESLADQGVTGIYQALKQNMIAGKIDQLEAFGVSGNNVWLWGWINWVTNRVSASEGMFSSYWQQHYEMISRANDAIANLGKAPLAEAKYNRLVCESKFLRAYAYYRLNMVFDGVPVYLEPTLAEGFTKGRETAENVWKAIVADLTDCIDNPDFPGRYAADNVNYGRVTKGAAYALRGKVYLWMKEWAKAESDLKKVGELGYELFQGNFGDLFTEENERCPEMIFSMQCIRTQGLGNSISRYYGSHITHGWCIADITPNTDFVNSYEWADGKSFDWEDVLPDYNSMTPEERIVYFLRDDLTEAEKQALIPDKDKNPELHEKVTSAMKRYLPGANEERILKAYTNRDSRMNASVITPYSTFNGAVGGVPNTYTLRWPYRSYGAPNYDIESNTKTSFYYLYRKFVGTGSDPYLDRDNSPIDVPLIRYADVLLGLADALNEQGKVDEALIYINKVRQRAKIADLKRGGNEPTSVSGQDDLRKRIRKEYRWEFCGEAISYFEEIRCGTYKEAKFFSGAGLKNIDGSIGRSAPAQQFAWGDRMLRWPIPPAERERNPNLTQNTGWEN</sequence>
<keyword evidence="5" id="KW-0998">Cell outer membrane</keyword>
<comment type="subcellular location">
    <subcellularLocation>
        <location evidence="1">Cell outer membrane</location>
    </subcellularLocation>
</comment>
<dbReference type="InterPro" id="IPR012944">
    <property type="entry name" value="SusD_RagB_dom"/>
</dbReference>
<dbReference type="InterPro" id="IPR011990">
    <property type="entry name" value="TPR-like_helical_dom_sf"/>
</dbReference>
<keyword evidence="3" id="KW-0732">Signal</keyword>
<evidence type="ECO:0000256" key="2">
    <source>
        <dbReference type="ARBA" id="ARBA00006275"/>
    </source>
</evidence>
<protein>
    <submittedName>
        <fullName evidence="9">RagB/SusD family nutrient uptake outer membrane protein</fullName>
    </submittedName>
</protein>
<dbReference type="GO" id="GO:0009279">
    <property type="term" value="C:cell outer membrane"/>
    <property type="evidence" value="ECO:0007669"/>
    <property type="project" value="UniProtKB-SubCell"/>
</dbReference>
<dbReference type="AlphaFoldDB" id="A0A413H5C6"/>
<dbReference type="PROSITE" id="PS51257">
    <property type="entry name" value="PROKAR_LIPOPROTEIN"/>
    <property type="match status" value="1"/>
</dbReference>
<dbReference type="SUPFAM" id="SSF48452">
    <property type="entry name" value="TPR-like"/>
    <property type="match status" value="1"/>
</dbReference>
<accession>A0A413H5C6</accession>
<evidence type="ECO:0000256" key="6">
    <source>
        <dbReference type="SAM" id="MobiDB-lite"/>
    </source>
</evidence>
<dbReference type="Pfam" id="PF14322">
    <property type="entry name" value="SusD-like_3"/>
    <property type="match status" value="1"/>
</dbReference>
<feature type="domain" description="SusD-like N-terminal" evidence="8">
    <location>
        <begin position="22"/>
        <end position="218"/>
    </location>
</feature>
<evidence type="ECO:0000256" key="3">
    <source>
        <dbReference type="ARBA" id="ARBA00022729"/>
    </source>
</evidence>
<evidence type="ECO:0000313" key="10">
    <source>
        <dbReference type="Proteomes" id="UP000286075"/>
    </source>
</evidence>
<dbReference type="OrthoDB" id="1109873at2"/>
<feature type="compositionally biased region" description="Polar residues" evidence="6">
    <location>
        <begin position="588"/>
        <end position="598"/>
    </location>
</feature>
<reference evidence="9 10" key="1">
    <citation type="submission" date="2018-08" db="EMBL/GenBank/DDBJ databases">
        <title>A genome reference for cultivated species of the human gut microbiota.</title>
        <authorList>
            <person name="Zou Y."/>
            <person name="Xue W."/>
            <person name="Luo G."/>
        </authorList>
    </citation>
    <scope>NUCLEOTIDE SEQUENCE [LARGE SCALE GENOMIC DNA]</scope>
    <source>
        <strain evidence="9 10">OF03-9BH</strain>
    </source>
</reference>
<dbReference type="EMBL" id="QSCF01000013">
    <property type="protein sequence ID" value="RGX78799.1"/>
    <property type="molecule type" value="Genomic_DNA"/>
</dbReference>
<feature type="region of interest" description="Disordered" evidence="6">
    <location>
        <begin position="579"/>
        <end position="598"/>
    </location>
</feature>
<evidence type="ECO:0000259" key="7">
    <source>
        <dbReference type="Pfam" id="PF07980"/>
    </source>
</evidence>
<name>A0A413H5C6_9BACE</name>
<dbReference type="Pfam" id="PF07980">
    <property type="entry name" value="SusD_RagB"/>
    <property type="match status" value="1"/>
</dbReference>
<comment type="caution">
    <text evidence="9">The sequence shown here is derived from an EMBL/GenBank/DDBJ whole genome shotgun (WGS) entry which is preliminary data.</text>
</comment>
<evidence type="ECO:0000256" key="1">
    <source>
        <dbReference type="ARBA" id="ARBA00004442"/>
    </source>
</evidence>
<evidence type="ECO:0000256" key="4">
    <source>
        <dbReference type="ARBA" id="ARBA00023136"/>
    </source>
</evidence>
<evidence type="ECO:0000313" key="9">
    <source>
        <dbReference type="EMBL" id="RGX78799.1"/>
    </source>
</evidence>
<gene>
    <name evidence="9" type="ORF">DXA68_09940</name>
</gene>
<dbReference type="RefSeq" id="WP_117987364.1">
    <property type="nucleotide sequence ID" value="NZ_CABMFG010000013.1"/>
</dbReference>
<comment type="similarity">
    <text evidence="2">Belongs to the SusD family.</text>
</comment>
<dbReference type="Proteomes" id="UP000286075">
    <property type="component" value="Unassembled WGS sequence"/>
</dbReference>